<organism evidence="1 2">
    <name type="scientific">Kluyvera cryocrescens</name>
    <name type="common">Kluyvera citrophila</name>
    <dbReference type="NCBI Taxonomy" id="580"/>
    <lineage>
        <taxon>Bacteria</taxon>
        <taxon>Pseudomonadati</taxon>
        <taxon>Pseudomonadota</taxon>
        <taxon>Gammaproteobacteria</taxon>
        <taxon>Enterobacterales</taxon>
        <taxon>Enterobacteriaceae</taxon>
        <taxon>Kluyvera</taxon>
    </lineage>
</organism>
<accession>A0A485BCU2</accession>
<evidence type="ECO:0000313" key="1">
    <source>
        <dbReference type="EMBL" id="VFS70103.1"/>
    </source>
</evidence>
<reference evidence="1 2" key="1">
    <citation type="submission" date="2019-03" db="EMBL/GenBank/DDBJ databases">
        <authorList>
            <consortium name="Pathogen Informatics"/>
        </authorList>
    </citation>
    <scope>NUCLEOTIDE SEQUENCE [LARGE SCALE GENOMIC DNA]</scope>
    <source>
        <strain evidence="1 2">NCTC12993</strain>
    </source>
</reference>
<protein>
    <submittedName>
        <fullName evidence="1">Uncharacterized protein</fullName>
    </submittedName>
</protein>
<evidence type="ECO:0000313" key="2">
    <source>
        <dbReference type="Proteomes" id="UP000401081"/>
    </source>
</evidence>
<proteinExistence type="predicted"/>
<sequence>MRISKLRRLSSGTTKTYARVGKVATDDLRVARNQDTNNTRLATTFTVSAPALCQHFITVHAHLHLFARQIQVVFAAFHAQEAKAIAMADNHAFEQVETFRSA</sequence>
<gene>
    <name evidence="1" type="ORF">NCTC12993_04293</name>
</gene>
<keyword evidence="2" id="KW-1185">Reference proteome</keyword>
<dbReference type="EMBL" id="CAADJD010000021">
    <property type="protein sequence ID" value="VFS70103.1"/>
    <property type="molecule type" value="Genomic_DNA"/>
</dbReference>
<dbReference type="AlphaFoldDB" id="A0A485BCU2"/>
<name>A0A485BCU2_KLUCR</name>
<dbReference type="Proteomes" id="UP000401081">
    <property type="component" value="Unassembled WGS sequence"/>
</dbReference>